<keyword evidence="3 5" id="KW-0067">ATP-binding</keyword>
<evidence type="ECO:0000256" key="2">
    <source>
        <dbReference type="ARBA" id="ARBA00022741"/>
    </source>
</evidence>
<accession>A0AAJ7WKS5</accession>
<evidence type="ECO:0000256" key="3">
    <source>
        <dbReference type="ARBA" id="ARBA00022840"/>
    </source>
</evidence>
<dbReference type="PANTHER" id="PTHR11528">
    <property type="entry name" value="HEAT SHOCK PROTEIN 90 FAMILY MEMBER"/>
    <property type="match status" value="1"/>
</dbReference>
<protein>
    <submittedName>
        <fullName evidence="8">Heat shock protein 75 kDa, mitochondrial</fullName>
    </submittedName>
</protein>
<feature type="compositionally biased region" description="Low complexity" evidence="6">
    <location>
        <begin position="104"/>
        <end position="126"/>
    </location>
</feature>
<evidence type="ECO:0000256" key="5">
    <source>
        <dbReference type="PIRSR" id="PIRSR002583-1"/>
    </source>
</evidence>
<dbReference type="InterPro" id="IPR036890">
    <property type="entry name" value="HATPase_C_sf"/>
</dbReference>
<feature type="binding site" evidence="5">
    <location>
        <position position="205"/>
    </location>
    <ligand>
        <name>ATP</name>
        <dbReference type="ChEBI" id="CHEBI:30616"/>
    </ligand>
</feature>
<keyword evidence="2 5" id="KW-0547">Nucleotide-binding</keyword>
<dbReference type="SUPFAM" id="SSF55874">
    <property type="entry name" value="ATPase domain of HSP90 chaperone/DNA topoisomerase II/histidine kinase"/>
    <property type="match status" value="1"/>
</dbReference>
<organism evidence="7 8">
    <name type="scientific">Petromyzon marinus</name>
    <name type="common">Sea lamprey</name>
    <dbReference type="NCBI Taxonomy" id="7757"/>
    <lineage>
        <taxon>Eukaryota</taxon>
        <taxon>Metazoa</taxon>
        <taxon>Chordata</taxon>
        <taxon>Craniata</taxon>
        <taxon>Vertebrata</taxon>
        <taxon>Cyclostomata</taxon>
        <taxon>Hyperoartia</taxon>
        <taxon>Petromyzontiformes</taxon>
        <taxon>Petromyzontidae</taxon>
        <taxon>Petromyzon</taxon>
    </lineage>
</organism>
<dbReference type="Gene3D" id="3.30.230.80">
    <property type="match status" value="1"/>
</dbReference>
<proteinExistence type="inferred from homology"/>
<evidence type="ECO:0000256" key="1">
    <source>
        <dbReference type="ARBA" id="ARBA00008239"/>
    </source>
</evidence>
<dbReference type="Proteomes" id="UP001318040">
    <property type="component" value="Unplaced"/>
</dbReference>
<dbReference type="GO" id="GO:0140662">
    <property type="term" value="F:ATP-dependent protein folding chaperone"/>
    <property type="evidence" value="ECO:0007669"/>
    <property type="project" value="InterPro"/>
</dbReference>
<evidence type="ECO:0000313" key="7">
    <source>
        <dbReference type="Proteomes" id="UP001318040"/>
    </source>
</evidence>
<dbReference type="InterPro" id="IPR037196">
    <property type="entry name" value="HSP90_C"/>
</dbReference>
<feature type="region of interest" description="Disordered" evidence="6">
    <location>
        <begin position="366"/>
        <end position="385"/>
    </location>
</feature>
<dbReference type="InterPro" id="IPR020568">
    <property type="entry name" value="Ribosomal_Su5_D2-typ_SF"/>
</dbReference>
<feature type="region of interest" description="Disordered" evidence="6">
    <location>
        <begin position="104"/>
        <end position="128"/>
    </location>
</feature>
<evidence type="ECO:0000256" key="6">
    <source>
        <dbReference type="SAM" id="MobiDB-lite"/>
    </source>
</evidence>
<name>A0AAJ7WKS5_PETMA</name>
<dbReference type="Gene3D" id="3.30.565.10">
    <property type="entry name" value="Histidine kinase-like ATPase, C-terminal domain"/>
    <property type="match status" value="1"/>
</dbReference>
<dbReference type="KEGG" id="pmrn:116938062"/>
<reference evidence="8" key="1">
    <citation type="submission" date="2025-08" db="UniProtKB">
        <authorList>
            <consortium name="RefSeq"/>
        </authorList>
    </citation>
    <scope>IDENTIFICATION</scope>
    <source>
        <tissue evidence="8">Sperm</tissue>
    </source>
</reference>
<dbReference type="GO" id="GO:0005524">
    <property type="term" value="F:ATP binding"/>
    <property type="evidence" value="ECO:0007669"/>
    <property type="project" value="UniProtKB-KW"/>
</dbReference>
<keyword evidence="4" id="KW-0143">Chaperone</keyword>
<keyword evidence="7" id="KW-1185">Reference proteome</keyword>
<dbReference type="FunFam" id="3.40.50.11260:FF:000004">
    <property type="entry name" value="Heat shock protein 75 mitochondrial"/>
    <property type="match status" value="1"/>
</dbReference>
<dbReference type="GO" id="GO:0016887">
    <property type="term" value="F:ATP hydrolysis activity"/>
    <property type="evidence" value="ECO:0007669"/>
    <property type="project" value="InterPro"/>
</dbReference>
<feature type="non-terminal residue" evidence="8">
    <location>
        <position position="1"/>
    </location>
</feature>
<dbReference type="RefSeq" id="XP_032801127.1">
    <property type="nucleotide sequence ID" value="XM_032945236.1"/>
</dbReference>
<dbReference type="GO" id="GO:0051082">
    <property type="term" value="F:unfolded protein binding"/>
    <property type="evidence" value="ECO:0007669"/>
    <property type="project" value="InterPro"/>
</dbReference>
<evidence type="ECO:0000256" key="4">
    <source>
        <dbReference type="ARBA" id="ARBA00023186"/>
    </source>
</evidence>
<dbReference type="SUPFAM" id="SSF54211">
    <property type="entry name" value="Ribosomal protein S5 domain 2-like"/>
    <property type="match status" value="1"/>
</dbReference>
<comment type="similarity">
    <text evidence="1">Belongs to the heat shock protein 90 family.</text>
</comment>
<sequence>VSVSLSLCLCVSACPRRSGYFHISPCEVTAPGTEVHIQLRGEHREFAREERVKAILMKYTNFIRTPLFLNGTQINTLPALWDLPASAVSESDHSALFNLLTHGTTSTTTSTTSSTTSSTTTSTTSSPPRFTLHYRTDSPLDIRAVLYTPVTRPSIFGGDSDKEGAVSLYSHRVLIHRSSSAVLPRWLRFLHGVVESDDIPLNLSRELLQESSLVRRVGSVLEVRYLRHLAERMKRDPQAYDDFFAEFGVFLREGLITSTDSQVKEQIGGVLRFESSDLPAGTLTSLPELLTRWRAAHHGEAHIYYLCAPSRQLAESSPYYEALRSKAKTEVLLCYDPYDELTLLHLGSFSGRRLLSVETDIVVDHYKENPHPQPHHAHSPASDSLTEEQSRDLIGWMKGILGNQVSDIRVTLRLDLHAAMVTLLEMGAARHLLRTHNLLQQAGSVATATATTATTATATTTAAPPPPPPTAIPGIQPVLEINPSHSLIRVLNSARESDPELASLLAQQIYDNAMITAGLYGDARLMVSRLNRLLERALKHTRS</sequence>
<evidence type="ECO:0000313" key="8">
    <source>
        <dbReference type="RefSeq" id="XP_032801127.1"/>
    </source>
</evidence>
<gene>
    <name evidence="8" type="primary">TRAP1</name>
</gene>
<dbReference type="PIRSF" id="PIRSF002583">
    <property type="entry name" value="Hsp90"/>
    <property type="match status" value="1"/>
</dbReference>
<keyword evidence="8" id="KW-0346">Stress response</keyword>
<dbReference type="InterPro" id="IPR001404">
    <property type="entry name" value="Hsp90_fam"/>
</dbReference>
<dbReference type="Gene3D" id="1.20.120.790">
    <property type="entry name" value="Heat shock protein 90, C-terminal domain"/>
    <property type="match status" value="1"/>
</dbReference>
<dbReference type="AlphaFoldDB" id="A0AAJ7WKS5"/>
<dbReference type="Gene3D" id="3.40.50.11260">
    <property type="match status" value="1"/>
</dbReference>
<dbReference type="Pfam" id="PF00183">
    <property type="entry name" value="HSP90"/>
    <property type="match status" value="1"/>
</dbReference>
<dbReference type="SUPFAM" id="SSF110942">
    <property type="entry name" value="HSP90 C-terminal domain"/>
    <property type="match status" value="1"/>
</dbReference>